<dbReference type="RefSeq" id="WP_043604831.1">
    <property type="nucleotide sequence ID" value="NZ_AXCY01000022.1"/>
</dbReference>
<dbReference type="InterPro" id="IPR036188">
    <property type="entry name" value="FAD/NAD-bd_sf"/>
</dbReference>
<dbReference type="PANTHER" id="PTHR10632:SF2">
    <property type="entry name" value="SULFIDE:QUINONE OXIDOREDUCTASE, MITOCHONDRIAL"/>
    <property type="match status" value="1"/>
</dbReference>
<organism evidence="2 3">
    <name type="scientific">Cellulomonas carbonis T26</name>
    <dbReference type="NCBI Taxonomy" id="947969"/>
    <lineage>
        <taxon>Bacteria</taxon>
        <taxon>Bacillati</taxon>
        <taxon>Actinomycetota</taxon>
        <taxon>Actinomycetes</taxon>
        <taxon>Micrococcales</taxon>
        <taxon>Cellulomonadaceae</taxon>
        <taxon>Cellulomonas</taxon>
    </lineage>
</organism>
<dbReference type="OrthoDB" id="9802771at2"/>
<proteinExistence type="predicted"/>
<dbReference type="SUPFAM" id="SSF51905">
    <property type="entry name" value="FAD/NAD(P)-binding domain"/>
    <property type="match status" value="2"/>
</dbReference>
<keyword evidence="3" id="KW-1185">Reference proteome</keyword>
<dbReference type="InterPro" id="IPR023753">
    <property type="entry name" value="FAD/NAD-binding_dom"/>
</dbReference>
<dbReference type="GO" id="GO:0070221">
    <property type="term" value="P:sulfide oxidation, using sulfide:quinone oxidoreductase"/>
    <property type="evidence" value="ECO:0007669"/>
    <property type="project" value="TreeGrafter"/>
</dbReference>
<evidence type="ECO:0000313" key="2">
    <source>
        <dbReference type="EMBL" id="KGM11427.1"/>
    </source>
</evidence>
<dbReference type="AlphaFoldDB" id="A0A0A0BUQ2"/>
<comment type="caution">
    <text evidence="2">The sequence shown here is derived from an EMBL/GenBank/DDBJ whole genome shotgun (WGS) entry which is preliminary data.</text>
</comment>
<accession>A0A0A0BUQ2</accession>
<dbReference type="Pfam" id="PF07992">
    <property type="entry name" value="Pyr_redox_2"/>
    <property type="match status" value="1"/>
</dbReference>
<evidence type="ECO:0000259" key="1">
    <source>
        <dbReference type="Pfam" id="PF07992"/>
    </source>
</evidence>
<sequence length="394" mass="42482">MTQRNHDVVVVGGGNAGISLAARLLRSGCRDVALVEPKAVHHYRPLLSYVASGMATLEDLRRPQADVVPDGCRWYADEAVEVDPTRRVVRLAGGDELGYGDVAVCPGSEVDWDAIPGSAEAVGTPHASTSYLPEHAPATWDMLAALTSGRAVFVVSDRHVPCAPVALKPLLTAADHWRRTGVLDAIDVDLLVEGDVLVRHEGADRVLRDAVASYGIRTRFGTTVESVDAAARSLALRTPDGAATASYDALYLAPPHRAPAWVRGLATPGSDGFVAVDPGTLEHVEHARVWGLGDVATVGTLPSGGALRKQVPVVAHNIAARRTGRPMRRYDGYSVAPVTTSRRRLLLAEFDRDGRPEPTIPFPDLVRPRLATLLFDRYLEPPVYWHRLLRGKVS</sequence>
<dbReference type="GO" id="GO:0071949">
    <property type="term" value="F:FAD binding"/>
    <property type="evidence" value="ECO:0007669"/>
    <property type="project" value="TreeGrafter"/>
</dbReference>
<feature type="domain" description="FAD/NAD(P)-binding" evidence="1">
    <location>
        <begin position="6"/>
        <end position="123"/>
    </location>
</feature>
<reference evidence="2 3" key="1">
    <citation type="submission" date="2013-08" db="EMBL/GenBank/DDBJ databases">
        <title>Genome sequencing of Cellulomonas carbonis T26.</title>
        <authorList>
            <person name="Chen F."/>
            <person name="Li Y."/>
            <person name="Wang G."/>
        </authorList>
    </citation>
    <scope>NUCLEOTIDE SEQUENCE [LARGE SCALE GENOMIC DNA]</scope>
    <source>
        <strain evidence="2 3">T26</strain>
    </source>
</reference>
<dbReference type="PRINTS" id="PR00420">
    <property type="entry name" value="RNGMNOXGNASE"/>
</dbReference>
<reference evidence="2 3" key="2">
    <citation type="journal article" date="2015" name="Stand. Genomic Sci.">
        <title>Draft genome sequence of Cellulomonas carbonis T26(T) and comparative analysis of six Cellulomonas genomes.</title>
        <authorList>
            <person name="Zhuang W."/>
            <person name="Zhang S."/>
            <person name="Xia X."/>
            <person name="Wang G."/>
        </authorList>
    </citation>
    <scope>NUCLEOTIDE SEQUENCE [LARGE SCALE GENOMIC DNA]</scope>
    <source>
        <strain evidence="2 3">T26</strain>
    </source>
</reference>
<dbReference type="Gene3D" id="3.50.50.60">
    <property type="entry name" value="FAD/NAD(P)-binding domain"/>
    <property type="match status" value="2"/>
</dbReference>
<dbReference type="GO" id="GO:0070224">
    <property type="term" value="F:sulfide:quinone oxidoreductase activity"/>
    <property type="evidence" value="ECO:0007669"/>
    <property type="project" value="TreeGrafter"/>
</dbReference>
<protein>
    <submittedName>
        <fullName evidence="2">3-hydroxyacyl-CoA dehydrogenase</fullName>
    </submittedName>
</protein>
<name>A0A0A0BUQ2_9CELL</name>
<dbReference type="InterPro" id="IPR015904">
    <property type="entry name" value="Sulphide_quinone_reductase"/>
</dbReference>
<dbReference type="Proteomes" id="UP000029839">
    <property type="component" value="Unassembled WGS sequence"/>
</dbReference>
<dbReference type="EMBL" id="AXCY01000022">
    <property type="protein sequence ID" value="KGM11427.1"/>
    <property type="molecule type" value="Genomic_DNA"/>
</dbReference>
<evidence type="ECO:0000313" key="3">
    <source>
        <dbReference type="Proteomes" id="UP000029839"/>
    </source>
</evidence>
<gene>
    <name evidence="2" type="ORF">N868_10395</name>
</gene>
<dbReference type="PANTHER" id="PTHR10632">
    <property type="entry name" value="SULFIDE:QUINONE OXIDOREDUCTASE"/>
    <property type="match status" value="1"/>
</dbReference>